<evidence type="ECO:0000313" key="2">
    <source>
        <dbReference type="Proteomes" id="UP000251692"/>
    </source>
</evidence>
<dbReference type="RefSeq" id="WP_112305039.1">
    <property type="nucleotide sequence ID" value="NZ_QMDV01000002.1"/>
</dbReference>
<sequence length="130" mass="14953">MIIPSKFLKLEYNPATDILYVEWPDIYEFSSPELKFILGEVINTIRSYDVKKVLADSTKSVVTLDPAEYEMILDQFTKDLMDTRLERFARLTTGQGFREYAAEKVAEALQGICNVQNFNDKDEAINWLGS</sequence>
<proteinExistence type="predicted"/>
<protein>
    <recommendedName>
        <fullName evidence="3">SpoIIAA-like</fullName>
    </recommendedName>
</protein>
<evidence type="ECO:0008006" key="3">
    <source>
        <dbReference type="Google" id="ProtNLM"/>
    </source>
</evidence>
<evidence type="ECO:0000313" key="1">
    <source>
        <dbReference type="EMBL" id="RAU82890.1"/>
    </source>
</evidence>
<organism evidence="1 2">
    <name type="scientific">Pontibacter arcticus</name>
    <dbReference type="NCBI Taxonomy" id="2080288"/>
    <lineage>
        <taxon>Bacteria</taxon>
        <taxon>Pseudomonadati</taxon>
        <taxon>Bacteroidota</taxon>
        <taxon>Cytophagia</taxon>
        <taxon>Cytophagales</taxon>
        <taxon>Hymenobacteraceae</taxon>
        <taxon>Pontibacter</taxon>
    </lineage>
</organism>
<gene>
    <name evidence="1" type="ORF">DP923_06480</name>
</gene>
<keyword evidence="2" id="KW-1185">Reference proteome</keyword>
<dbReference type="Proteomes" id="UP000251692">
    <property type="component" value="Unassembled WGS sequence"/>
</dbReference>
<reference evidence="1 2" key="1">
    <citation type="submission" date="2018-06" db="EMBL/GenBank/DDBJ databases">
        <authorList>
            <person name="Liu Z.-W."/>
        </authorList>
    </citation>
    <scope>NUCLEOTIDE SEQUENCE [LARGE SCALE GENOMIC DNA]</scope>
    <source>
        <strain evidence="1 2">2b14</strain>
    </source>
</reference>
<reference evidence="1 2" key="2">
    <citation type="submission" date="2018-07" db="EMBL/GenBank/DDBJ databases">
        <title>Pontibacter sp. 2b14 genomic sequence and assembly.</title>
        <authorList>
            <person name="Du Z.-J."/>
        </authorList>
    </citation>
    <scope>NUCLEOTIDE SEQUENCE [LARGE SCALE GENOMIC DNA]</scope>
    <source>
        <strain evidence="1 2">2b14</strain>
    </source>
</reference>
<comment type="caution">
    <text evidence="1">The sequence shown here is derived from an EMBL/GenBank/DDBJ whole genome shotgun (WGS) entry which is preliminary data.</text>
</comment>
<dbReference type="AlphaFoldDB" id="A0A364REX7"/>
<accession>A0A364REX7</accession>
<dbReference type="EMBL" id="QMDV01000002">
    <property type="protein sequence ID" value="RAU82890.1"/>
    <property type="molecule type" value="Genomic_DNA"/>
</dbReference>
<dbReference type="OrthoDB" id="852207at2"/>
<name>A0A364REX7_9BACT</name>